<accession>A0A0M0BY00</accession>
<dbReference type="Proteomes" id="UP000037237">
    <property type="component" value="Unassembled WGS sequence"/>
</dbReference>
<dbReference type="PANTHER" id="PTHR30535">
    <property type="entry name" value="VITAMIN B12-BINDING PROTEIN"/>
    <property type="match status" value="1"/>
</dbReference>
<protein>
    <recommendedName>
        <fullName evidence="2">Fe/B12 periplasmic-binding domain-containing protein</fullName>
    </recommendedName>
</protein>
<name>A0A0M0BY00_9ARCH</name>
<evidence type="ECO:0000313" key="3">
    <source>
        <dbReference type="EMBL" id="KON33493.1"/>
    </source>
</evidence>
<comment type="caution">
    <text evidence="3">The sequence shown here is derived from an EMBL/GenBank/DDBJ whole genome shotgun (WGS) entry which is preliminary data.</text>
</comment>
<reference evidence="3 4" key="1">
    <citation type="submission" date="2015-06" db="EMBL/GenBank/DDBJ databases">
        <title>New insights into the roles of widespread benthic archaea in carbon and nitrogen cycling.</title>
        <authorList>
            <person name="Lazar C.S."/>
            <person name="Baker B.J."/>
            <person name="Seitz K.W."/>
            <person name="Hyde A.S."/>
            <person name="Dick G.J."/>
            <person name="Hinrichs K.-U."/>
            <person name="Teske A.P."/>
        </authorList>
    </citation>
    <scope>NUCLEOTIDE SEQUENCE [LARGE SCALE GENOMIC DNA]</scope>
    <source>
        <strain evidence="3">SG8-32-1</strain>
    </source>
</reference>
<dbReference type="PROSITE" id="PS50983">
    <property type="entry name" value="FE_B12_PBP"/>
    <property type="match status" value="1"/>
</dbReference>
<sequence length="302" mass="33320">MEDYQQTIEEQQEQISEYQEITLVDGVGNVVTFNEPPERIVSLAPSNTEILFLLGAGDKVVGVTDYCDYPYNFTAWVEAGNMSSIGSYYGPSIEPIVALEPDLILASTGSLDAAASLTKLGYNVLVTEGQYIDEILSDIIMVGRATYQNTEASDIVSEMRTRIDTVVNQVATATTLKVYHEVWYDPIMSIGPTTFIDEIIGLAGGENIFHDATTSWPTVSLEAIVERNPDVMFFPDMYMSTVNFYETIEAVKERPGWASITAVKNDAIYEINADIISRTGPRLVDALEAIAKMVHPEIFGQP</sequence>
<dbReference type="InterPro" id="IPR054828">
    <property type="entry name" value="Vit_B12_bind_prot"/>
</dbReference>
<dbReference type="SUPFAM" id="SSF53807">
    <property type="entry name" value="Helical backbone' metal receptor"/>
    <property type="match status" value="1"/>
</dbReference>
<evidence type="ECO:0000313" key="4">
    <source>
        <dbReference type="Proteomes" id="UP000037237"/>
    </source>
</evidence>
<feature type="domain" description="Fe/B12 periplasmic-binding" evidence="2">
    <location>
        <begin position="39"/>
        <end position="298"/>
    </location>
</feature>
<dbReference type="PANTHER" id="PTHR30535:SF34">
    <property type="entry name" value="MOLYBDATE-BINDING PROTEIN MOLA"/>
    <property type="match status" value="1"/>
</dbReference>
<dbReference type="AlphaFoldDB" id="A0A0M0BY00"/>
<evidence type="ECO:0000256" key="1">
    <source>
        <dbReference type="ARBA" id="ARBA00022729"/>
    </source>
</evidence>
<evidence type="ECO:0000259" key="2">
    <source>
        <dbReference type="PROSITE" id="PS50983"/>
    </source>
</evidence>
<gene>
    <name evidence="3" type="ORF">AC477_01520</name>
</gene>
<dbReference type="InterPro" id="IPR050902">
    <property type="entry name" value="ABC_Transporter_SBP"/>
</dbReference>
<keyword evidence="1" id="KW-0732">Signal</keyword>
<proteinExistence type="predicted"/>
<dbReference type="EMBL" id="LFWU01000029">
    <property type="protein sequence ID" value="KON33493.1"/>
    <property type="molecule type" value="Genomic_DNA"/>
</dbReference>
<dbReference type="PATRIC" id="fig|1685124.3.peg.233"/>
<dbReference type="NCBIfam" id="NF038402">
    <property type="entry name" value="TroA_like"/>
    <property type="match status" value="1"/>
</dbReference>
<dbReference type="InterPro" id="IPR002491">
    <property type="entry name" value="ABC_transptr_periplasmic_BD"/>
</dbReference>
<dbReference type="Gene3D" id="3.40.50.1980">
    <property type="entry name" value="Nitrogenase molybdenum iron protein domain"/>
    <property type="match status" value="2"/>
</dbReference>
<organism evidence="3 4">
    <name type="scientific">miscellaneous Crenarchaeota group-1 archaeon SG8-32-1</name>
    <dbReference type="NCBI Taxonomy" id="1685124"/>
    <lineage>
        <taxon>Archaea</taxon>
        <taxon>Candidatus Bathyarchaeota</taxon>
        <taxon>MCG-1</taxon>
    </lineage>
</organism>
<dbReference type="CDD" id="cd01144">
    <property type="entry name" value="BtuF"/>
    <property type="match status" value="1"/>
</dbReference>
<dbReference type="GO" id="GO:0071281">
    <property type="term" value="P:cellular response to iron ion"/>
    <property type="evidence" value="ECO:0007669"/>
    <property type="project" value="TreeGrafter"/>
</dbReference>
<dbReference type="Pfam" id="PF01497">
    <property type="entry name" value="Peripla_BP_2"/>
    <property type="match status" value="1"/>
</dbReference>